<evidence type="ECO:0000256" key="1">
    <source>
        <dbReference type="ARBA" id="ARBA00009437"/>
    </source>
</evidence>
<accession>A0AAJ2DF62</accession>
<reference evidence="6" key="1">
    <citation type="submission" date="2023-08" db="EMBL/GenBank/DDBJ databases">
        <title>The Comparative Genomic Analysis of Yersiniaceae from Polar Regions.</title>
        <authorList>
            <person name="Goncharov A."/>
            <person name="Aslanov B."/>
            <person name="Kolodzhieva V."/>
            <person name="Azarov D."/>
            <person name="Mochov A."/>
            <person name="Lebedeva E."/>
        </authorList>
    </citation>
    <scope>NUCLEOTIDE SEQUENCE</scope>
    <source>
        <strain evidence="6">Vf</strain>
    </source>
</reference>
<evidence type="ECO:0000256" key="4">
    <source>
        <dbReference type="ARBA" id="ARBA00023163"/>
    </source>
</evidence>
<dbReference type="Gene3D" id="3.40.190.10">
    <property type="entry name" value="Periplasmic binding protein-like II"/>
    <property type="match status" value="2"/>
</dbReference>
<dbReference type="InterPro" id="IPR058163">
    <property type="entry name" value="LysR-type_TF_proteobact-type"/>
</dbReference>
<evidence type="ECO:0000259" key="5">
    <source>
        <dbReference type="PROSITE" id="PS50931"/>
    </source>
</evidence>
<dbReference type="GO" id="GO:0043565">
    <property type="term" value="F:sequence-specific DNA binding"/>
    <property type="evidence" value="ECO:0007669"/>
    <property type="project" value="TreeGrafter"/>
</dbReference>
<dbReference type="PANTHER" id="PTHR30537:SF79">
    <property type="entry name" value="TRANSCRIPTIONAL REGULATOR-RELATED"/>
    <property type="match status" value="1"/>
</dbReference>
<protein>
    <submittedName>
        <fullName evidence="6">LysR substrate-binding domain-containing protein</fullName>
    </submittedName>
</protein>
<dbReference type="Proteomes" id="UP001224622">
    <property type="component" value="Unassembled WGS sequence"/>
</dbReference>
<dbReference type="AlphaFoldDB" id="A0AAJ2DF62"/>
<evidence type="ECO:0000256" key="2">
    <source>
        <dbReference type="ARBA" id="ARBA00023015"/>
    </source>
</evidence>
<comment type="caution">
    <text evidence="6">The sequence shown here is derived from an EMBL/GenBank/DDBJ whole genome shotgun (WGS) entry which is preliminary data.</text>
</comment>
<sequence length="330" mass="37483">MKKTERLANEEHHPQSLLVNDPPLRALCVFEAIARLGGVTLAAQELAISPSAVSHQLKVLEEYLQISLTVRQGRRLILSLQGREYYRSIRAAFNVLRQATEHLAEQAQTRQVTISLIPLFGMGWFIPRLPSFMQANPQTEINVVYANHRNYLSDASDMSIRFGNGQWVGYQSEKLISGRMVPVCSLAFLRIHGYIDSPEQLLQMPLLHDEERISWNAWFIQQNVKRSPRRNGPLFEDGLLTLAGVQAGLGCALMREPLIMPYLDSGELVKIFDLPLDDDRDYYLCVRQDSEMTQDGKLLQLWLRKAAKELLLYGTKIHLATDGNGFPLNI</sequence>
<dbReference type="SUPFAM" id="SSF46785">
    <property type="entry name" value="Winged helix' DNA-binding domain"/>
    <property type="match status" value="1"/>
</dbReference>
<dbReference type="RefSeq" id="WP_309048649.1">
    <property type="nucleotide sequence ID" value="NZ_JAVIGA010000055.1"/>
</dbReference>
<keyword evidence="4" id="KW-0804">Transcription</keyword>
<dbReference type="GO" id="GO:0003700">
    <property type="term" value="F:DNA-binding transcription factor activity"/>
    <property type="evidence" value="ECO:0007669"/>
    <property type="project" value="InterPro"/>
</dbReference>
<feature type="domain" description="HTH lysR-type" evidence="5">
    <location>
        <begin position="22"/>
        <end position="79"/>
    </location>
</feature>
<dbReference type="PANTHER" id="PTHR30537">
    <property type="entry name" value="HTH-TYPE TRANSCRIPTIONAL REGULATOR"/>
    <property type="match status" value="1"/>
</dbReference>
<dbReference type="PROSITE" id="PS50931">
    <property type="entry name" value="HTH_LYSR"/>
    <property type="match status" value="1"/>
</dbReference>
<dbReference type="Gene3D" id="1.10.10.10">
    <property type="entry name" value="Winged helix-like DNA-binding domain superfamily/Winged helix DNA-binding domain"/>
    <property type="match status" value="1"/>
</dbReference>
<dbReference type="InterPro" id="IPR036390">
    <property type="entry name" value="WH_DNA-bd_sf"/>
</dbReference>
<comment type="similarity">
    <text evidence="1">Belongs to the LysR transcriptional regulatory family.</text>
</comment>
<evidence type="ECO:0000256" key="3">
    <source>
        <dbReference type="ARBA" id="ARBA00023125"/>
    </source>
</evidence>
<name>A0AAJ2DF62_SERFO</name>
<dbReference type="EMBL" id="JAVIGA010000055">
    <property type="protein sequence ID" value="MDQ9130225.1"/>
    <property type="molecule type" value="Genomic_DNA"/>
</dbReference>
<gene>
    <name evidence="6" type="ORF">RDT67_27865</name>
</gene>
<organism evidence="6 7">
    <name type="scientific">Serratia fonticola</name>
    <dbReference type="NCBI Taxonomy" id="47917"/>
    <lineage>
        <taxon>Bacteria</taxon>
        <taxon>Pseudomonadati</taxon>
        <taxon>Pseudomonadota</taxon>
        <taxon>Gammaproteobacteria</taxon>
        <taxon>Enterobacterales</taxon>
        <taxon>Yersiniaceae</taxon>
        <taxon>Serratia</taxon>
    </lineage>
</organism>
<dbReference type="InterPro" id="IPR000847">
    <property type="entry name" value="LysR_HTH_N"/>
</dbReference>
<dbReference type="GO" id="GO:0006351">
    <property type="term" value="P:DNA-templated transcription"/>
    <property type="evidence" value="ECO:0007669"/>
    <property type="project" value="TreeGrafter"/>
</dbReference>
<dbReference type="CDD" id="cd08432">
    <property type="entry name" value="PBP2_GcdR_TrpI_HvrB_AmpR_like"/>
    <property type="match status" value="1"/>
</dbReference>
<dbReference type="InterPro" id="IPR036388">
    <property type="entry name" value="WH-like_DNA-bd_sf"/>
</dbReference>
<dbReference type="InterPro" id="IPR005119">
    <property type="entry name" value="LysR_subst-bd"/>
</dbReference>
<dbReference type="Pfam" id="PF03466">
    <property type="entry name" value="LysR_substrate"/>
    <property type="match status" value="1"/>
</dbReference>
<dbReference type="Pfam" id="PF00126">
    <property type="entry name" value="HTH_1"/>
    <property type="match status" value="1"/>
</dbReference>
<keyword evidence="3" id="KW-0238">DNA-binding</keyword>
<dbReference type="SUPFAM" id="SSF53850">
    <property type="entry name" value="Periplasmic binding protein-like II"/>
    <property type="match status" value="1"/>
</dbReference>
<proteinExistence type="inferred from homology"/>
<feature type="non-terminal residue" evidence="6">
    <location>
        <position position="330"/>
    </location>
</feature>
<evidence type="ECO:0000313" key="7">
    <source>
        <dbReference type="Proteomes" id="UP001224622"/>
    </source>
</evidence>
<evidence type="ECO:0000313" key="6">
    <source>
        <dbReference type="EMBL" id="MDQ9130225.1"/>
    </source>
</evidence>
<keyword evidence="2" id="KW-0805">Transcription regulation</keyword>